<proteinExistence type="predicted"/>
<evidence type="ECO:0008006" key="4">
    <source>
        <dbReference type="Google" id="ProtNLM"/>
    </source>
</evidence>
<keyword evidence="1" id="KW-0732">Signal</keyword>
<dbReference type="PROSITE" id="PS51257">
    <property type="entry name" value="PROKAR_LIPOPROTEIN"/>
    <property type="match status" value="1"/>
</dbReference>
<dbReference type="EMBL" id="FUWL01000023">
    <property type="protein sequence ID" value="SJZ80392.1"/>
    <property type="molecule type" value="Genomic_DNA"/>
</dbReference>
<dbReference type="AlphaFoldDB" id="A0A1T4NMG8"/>
<sequence>MRRNKNLWLLCMAIALTLGLTSCFKPNNDQPNYLGLKTMFGKYRGDIYIVKTKNQPRAVEGEEGNPEGVASKKDVFKEYKDMEMEINRTIVVRNLPLDPIFDAIFIKEKDKPGFTLPEKTTTFEATYGYLPGTSFIHVFLNPTPIRFKVKLGEKEEEVSAIIEGIRTNAYIGTFIYPDQYAMGMVVKDIKISGTPISGPINLFYYLKFKKLASPKSPKK</sequence>
<evidence type="ECO:0000256" key="1">
    <source>
        <dbReference type="SAM" id="SignalP"/>
    </source>
</evidence>
<feature type="signal peptide" evidence="1">
    <location>
        <begin position="1"/>
        <end position="24"/>
    </location>
</feature>
<gene>
    <name evidence="2" type="ORF">SAMN02745205_01945</name>
</gene>
<evidence type="ECO:0000313" key="2">
    <source>
        <dbReference type="EMBL" id="SJZ80392.1"/>
    </source>
</evidence>
<feature type="chain" id="PRO_5012798001" description="DUF4840 domain-containing protein" evidence="1">
    <location>
        <begin position="25"/>
        <end position="219"/>
    </location>
</feature>
<dbReference type="Proteomes" id="UP000189956">
    <property type="component" value="Unassembled WGS sequence"/>
</dbReference>
<accession>A0A1T4NMG8</accession>
<evidence type="ECO:0000313" key="3">
    <source>
        <dbReference type="Proteomes" id="UP000189956"/>
    </source>
</evidence>
<name>A0A1T4NMG8_PORCN</name>
<reference evidence="2 3" key="1">
    <citation type="submission" date="2017-02" db="EMBL/GenBank/DDBJ databases">
        <authorList>
            <person name="Peterson S.W."/>
        </authorList>
    </citation>
    <scope>NUCLEOTIDE SEQUENCE [LARGE SCALE GENOMIC DNA]</scope>
    <source>
        <strain evidence="2 3">ATCC 700135</strain>
    </source>
</reference>
<dbReference type="RefSeq" id="WP_078735960.1">
    <property type="nucleotide sequence ID" value="NZ_FUWL01000023.1"/>
</dbReference>
<organism evidence="2 3">
    <name type="scientific">Porphyromonas cangingivalis</name>
    <dbReference type="NCBI Taxonomy" id="36874"/>
    <lineage>
        <taxon>Bacteria</taxon>
        <taxon>Pseudomonadati</taxon>
        <taxon>Bacteroidota</taxon>
        <taxon>Bacteroidia</taxon>
        <taxon>Bacteroidales</taxon>
        <taxon>Porphyromonadaceae</taxon>
        <taxon>Porphyromonas</taxon>
    </lineage>
</organism>
<protein>
    <recommendedName>
        <fullName evidence="4">DUF4840 domain-containing protein</fullName>
    </recommendedName>
</protein>